<dbReference type="PANTHER" id="PTHR43628">
    <property type="entry name" value="ACTIVATOR OF C KINASE PROTEIN 1-RELATED"/>
    <property type="match status" value="1"/>
</dbReference>
<protein>
    <submittedName>
        <fullName evidence="3">TPR repeat protein</fullName>
    </submittedName>
</protein>
<gene>
    <name evidence="3" type="ORF">E9232_000377</name>
</gene>
<dbReference type="InterPro" id="IPR006597">
    <property type="entry name" value="Sel1-like"/>
</dbReference>
<evidence type="ECO:0000313" key="4">
    <source>
        <dbReference type="Proteomes" id="UP001262410"/>
    </source>
</evidence>
<dbReference type="InterPro" id="IPR052945">
    <property type="entry name" value="Mitotic_Regulator"/>
</dbReference>
<organism evidence="3 4">
    <name type="scientific">Inquilinus ginsengisoli</name>
    <dbReference type="NCBI Taxonomy" id="363840"/>
    <lineage>
        <taxon>Bacteria</taxon>
        <taxon>Pseudomonadati</taxon>
        <taxon>Pseudomonadota</taxon>
        <taxon>Alphaproteobacteria</taxon>
        <taxon>Rhodospirillales</taxon>
        <taxon>Rhodospirillaceae</taxon>
        <taxon>Inquilinus</taxon>
    </lineage>
</organism>
<name>A0ABU1JH16_9PROT</name>
<dbReference type="SMART" id="SM00671">
    <property type="entry name" value="SEL1"/>
    <property type="match status" value="3"/>
</dbReference>
<dbReference type="Gene3D" id="1.10.101.10">
    <property type="entry name" value="PGBD-like superfamily/PGBD"/>
    <property type="match status" value="1"/>
</dbReference>
<dbReference type="PANTHER" id="PTHR43628:SF1">
    <property type="entry name" value="CHITIN SYNTHASE REGULATORY FACTOR 2-RELATED"/>
    <property type="match status" value="1"/>
</dbReference>
<dbReference type="RefSeq" id="WP_309791799.1">
    <property type="nucleotide sequence ID" value="NZ_JAVDPW010000001.1"/>
</dbReference>
<accession>A0ABU1JH16</accession>
<dbReference type="EMBL" id="JAVDPW010000001">
    <property type="protein sequence ID" value="MDR6287878.1"/>
    <property type="molecule type" value="Genomic_DNA"/>
</dbReference>
<dbReference type="SUPFAM" id="SSF47090">
    <property type="entry name" value="PGBD-like"/>
    <property type="match status" value="1"/>
</dbReference>
<comment type="caution">
    <text evidence="3">The sequence shown here is derived from an EMBL/GenBank/DDBJ whole genome shotgun (WGS) entry which is preliminary data.</text>
</comment>
<evidence type="ECO:0000256" key="1">
    <source>
        <dbReference type="SAM" id="MobiDB-lite"/>
    </source>
</evidence>
<dbReference type="Pfam" id="PF08238">
    <property type="entry name" value="Sel1"/>
    <property type="match status" value="3"/>
</dbReference>
<reference evidence="3 4" key="1">
    <citation type="submission" date="2023-07" db="EMBL/GenBank/DDBJ databases">
        <title>Sorghum-associated microbial communities from plants grown in Nebraska, USA.</title>
        <authorList>
            <person name="Schachtman D."/>
        </authorList>
    </citation>
    <scope>NUCLEOTIDE SEQUENCE [LARGE SCALE GENOMIC DNA]</scope>
    <source>
        <strain evidence="3 4">584</strain>
    </source>
</reference>
<dbReference type="InterPro" id="IPR036366">
    <property type="entry name" value="PGBDSf"/>
</dbReference>
<dbReference type="Gene3D" id="1.25.40.10">
    <property type="entry name" value="Tetratricopeptide repeat domain"/>
    <property type="match status" value="1"/>
</dbReference>
<feature type="domain" description="Peptidoglycan binding-like" evidence="2">
    <location>
        <begin position="297"/>
        <end position="352"/>
    </location>
</feature>
<dbReference type="InterPro" id="IPR002477">
    <property type="entry name" value="Peptidoglycan-bd-like"/>
</dbReference>
<dbReference type="InterPro" id="IPR011990">
    <property type="entry name" value="TPR-like_helical_dom_sf"/>
</dbReference>
<dbReference type="Pfam" id="PF01471">
    <property type="entry name" value="PG_binding_1"/>
    <property type="match status" value="1"/>
</dbReference>
<dbReference type="Proteomes" id="UP001262410">
    <property type="component" value="Unassembled WGS sequence"/>
</dbReference>
<evidence type="ECO:0000259" key="2">
    <source>
        <dbReference type="Pfam" id="PF01471"/>
    </source>
</evidence>
<dbReference type="SUPFAM" id="SSF81901">
    <property type="entry name" value="HCP-like"/>
    <property type="match status" value="1"/>
</dbReference>
<dbReference type="InterPro" id="IPR036365">
    <property type="entry name" value="PGBD-like_sf"/>
</dbReference>
<proteinExistence type="predicted"/>
<evidence type="ECO:0000313" key="3">
    <source>
        <dbReference type="EMBL" id="MDR6287878.1"/>
    </source>
</evidence>
<sequence>MNSLANEVTWRHGGLIDARGAVRCAAAALLACAVAGCSTLDDLGIGWGKSTQADAPAASVSTVLAPPPGPAVAVPAVMVATVTPEGSGTAGVTADDDPAAQVPLPDGASAELRELVRRAEAGDALAEYGLGSRFANGTELPQSLERAAYWYRRAADRGNPDALYALGVAYRDGIGVTADAREAMTWFRKASLAGRPHGAYEVGRLYEVGQLGPPNPRIAAGWYRIAANGGDEPAKEALAKLQAAPGAGAPTVSAQTSRAPSSPNRSVASRATQPRAAAPSNVPAVQSAAIPEQPATEAEIREIQQLLTSLNLDPGQTDGRLRPKTQLAIATFQRSQGLPVTGQPSAEVLEALRSATVVPRFD</sequence>
<feature type="region of interest" description="Disordered" evidence="1">
    <location>
        <begin position="246"/>
        <end position="290"/>
    </location>
</feature>
<keyword evidence="4" id="KW-1185">Reference proteome</keyword>
<feature type="compositionally biased region" description="Polar residues" evidence="1">
    <location>
        <begin position="252"/>
        <end position="272"/>
    </location>
</feature>